<accession>A0ABW9IU41</accession>
<dbReference type="Proteomes" id="UP001631993">
    <property type="component" value="Unassembled WGS sequence"/>
</dbReference>
<evidence type="ECO:0000313" key="2">
    <source>
        <dbReference type="Proteomes" id="UP001631993"/>
    </source>
</evidence>
<protein>
    <submittedName>
        <fullName evidence="1">Uncharacterized protein</fullName>
    </submittedName>
</protein>
<name>A0ABW9IU41_STRGJ</name>
<gene>
    <name evidence="1" type="ORF">ACKI1S_38350</name>
</gene>
<organism evidence="1 2">
    <name type="scientific">Streptomyces galilaeus</name>
    <dbReference type="NCBI Taxonomy" id="33899"/>
    <lineage>
        <taxon>Bacteria</taxon>
        <taxon>Bacillati</taxon>
        <taxon>Actinomycetota</taxon>
        <taxon>Actinomycetes</taxon>
        <taxon>Kitasatosporales</taxon>
        <taxon>Streptomycetaceae</taxon>
        <taxon>Streptomyces</taxon>
    </lineage>
</organism>
<evidence type="ECO:0000313" key="1">
    <source>
        <dbReference type="EMBL" id="MFM9651984.1"/>
    </source>
</evidence>
<sequence>MRDREEAQSLESREASLSGVLGEHRADCQECTGVYDCATAQALTVVRSYVREALRRP</sequence>
<keyword evidence="2" id="KW-1185">Reference proteome</keyword>
<reference evidence="1 2" key="1">
    <citation type="submission" date="2024-12" db="EMBL/GenBank/DDBJ databases">
        <title>Forecasting of Potato common scab and diversities of Pathogenic streptomyces spp. in china.</title>
        <authorList>
            <person name="Handique U."/>
            <person name="Wu J."/>
        </authorList>
    </citation>
    <scope>NUCLEOTIDE SEQUENCE [LARGE SCALE GENOMIC DNA]</scope>
    <source>
        <strain evidence="1 2">ZRIMU1585</strain>
    </source>
</reference>
<proteinExistence type="predicted"/>
<comment type="caution">
    <text evidence="1">The sequence shown here is derived from an EMBL/GenBank/DDBJ whole genome shotgun (WGS) entry which is preliminary data.</text>
</comment>
<dbReference type="EMBL" id="JBJVNE010000024">
    <property type="protein sequence ID" value="MFM9651984.1"/>
    <property type="molecule type" value="Genomic_DNA"/>
</dbReference>